<sequence length="135" mass="15237">MAPVNYQCISNNIRSVPSKLNGAQIVNCCLQGEDVLLQNSWPDLSQDFIYTCGEAGATNFALFNLAFSVGSKEKWNYRDAASRRSKLGKRERRVVETEEERSRGLSTMAQRGQDKRAEEAEEQRNSRLSDMAQRG</sequence>
<feature type="compositionally biased region" description="Basic residues" evidence="1">
    <location>
        <begin position="83"/>
        <end position="92"/>
    </location>
</feature>
<comment type="caution">
    <text evidence="2">The sequence shown here is derived from an EMBL/GenBank/DDBJ whole genome shotgun (WGS) entry which is preliminary data.</text>
</comment>
<feature type="compositionally biased region" description="Basic and acidic residues" evidence="1">
    <location>
        <begin position="93"/>
        <end position="103"/>
    </location>
</feature>
<organism evidence="2 3">
    <name type="scientific">Araneus ventricosus</name>
    <name type="common">Orbweaver spider</name>
    <name type="synonym">Epeira ventricosa</name>
    <dbReference type="NCBI Taxonomy" id="182803"/>
    <lineage>
        <taxon>Eukaryota</taxon>
        <taxon>Metazoa</taxon>
        <taxon>Ecdysozoa</taxon>
        <taxon>Arthropoda</taxon>
        <taxon>Chelicerata</taxon>
        <taxon>Arachnida</taxon>
        <taxon>Araneae</taxon>
        <taxon>Araneomorphae</taxon>
        <taxon>Entelegynae</taxon>
        <taxon>Araneoidea</taxon>
        <taxon>Araneidae</taxon>
        <taxon>Araneus</taxon>
    </lineage>
</organism>
<protein>
    <submittedName>
        <fullName evidence="2">Uncharacterized protein</fullName>
    </submittedName>
</protein>
<dbReference type="AlphaFoldDB" id="A0A4Y2HSK2"/>
<feature type="region of interest" description="Disordered" evidence="1">
    <location>
        <begin position="80"/>
        <end position="135"/>
    </location>
</feature>
<keyword evidence="3" id="KW-1185">Reference proteome</keyword>
<reference evidence="2 3" key="1">
    <citation type="journal article" date="2019" name="Sci. Rep.">
        <title>Orb-weaving spider Araneus ventricosus genome elucidates the spidroin gene catalogue.</title>
        <authorList>
            <person name="Kono N."/>
            <person name="Nakamura H."/>
            <person name="Ohtoshi R."/>
            <person name="Moran D.A.P."/>
            <person name="Shinohara A."/>
            <person name="Yoshida Y."/>
            <person name="Fujiwara M."/>
            <person name="Mori M."/>
            <person name="Tomita M."/>
            <person name="Arakawa K."/>
        </authorList>
    </citation>
    <scope>NUCLEOTIDE SEQUENCE [LARGE SCALE GENOMIC DNA]</scope>
</reference>
<dbReference type="EMBL" id="BGPR01002137">
    <property type="protein sequence ID" value="GBM68381.1"/>
    <property type="molecule type" value="Genomic_DNA"/>
</dbReference>
<dbReference type="OrthoDB" id="10057854at2759"/>
<name>A0A4Y2HSK2_ARAVE</name>
<proteinExistence type="predicted"/>
<evidence type="ECO:0000313" key="2">
    <source>
        <dbReference type="EMBL" id="GBM68381.1"/>
    </source>
</evidence>
<feature type="compositionally biased region" description="Basic and acidic residues" evidence="1">
    <location>
        <begin position="112"/>
        <end position="127"/>
    </location>
</feature>
<dbReference type="Proteomes" id="UP000499080">
    <property type="component" value="Unassembled WGS sequence"/>
</dbReference>
<gene>
    <name evidence="2" type="ORF">AVEN_198828_1</name>
</gene>
<accession>A0A4Y2HSK2</accession>
<evidence type="ECO:0000256" key="1">
    <source>
        <dbReference type="SAM" id="MobiDB-lite"/>
    </source>
</evidence>
<evidence type="ECO:0000313" key="3">
    <source>
        <dbReference type="Proteomes" id="UP000499080"/>
    </source>
</evidence>